<organism evidence="8 9">
    <name type="scientific">Cinara cedri</name>
    <dbReference type="NCBI Taxonomy" id="506608"/>
    <lineage>
        <taxon>Eukaryota</taxon>
        <taxon>Metazoa</taxon>
        <taxon>Ecdysozoa</taxon>
        <taxon>Arthropoda</taxon>
        <taxon>Hexapoda</taxon>
        <taxon>Insecta</taxon>
        <taxon>Pterygota</taxon>
        <taxon>Neoptera</taxon>
        <taxon>Paraneoptera</taxon>
        <taxon>Hemiptera</taxon>
        <taxon>Sternorrhyncha</taxon>
        <taxon>Aphidomorpha</taxon>
        <taxon>Aphidoidea</taxon>
        <taxon>Aphididae</taxon>
        <taxon>Lachninae</taxon>
        <taxon>Cinara</taxon>
    </lineage>
</organism>
<feature type="transmembrane region" description="Helical" evidence="6">
    <location>
        <begin position="396"/>
        <end position="415"/>
    </location>
</feature>
<feature type="transmembrane region" description="Helical" evidence="6">
    <location>
        <begin position="231"/>
        <end position="252"/>
    </location>
</feature>
<feature type="transmembrane region" description="Helical" evidence="6">
    <location>
        <begin position="137"/>
        <end position="153"/>
    </location>
</feature>
<dbReference type="AlphaFoldDB" id="A0A5E4M6N5"/>
<proteinExistence type="predicted"/>
<dbReference type="OrthoDB" id="28208at2759"/>
<evidence type="ECO:0000256" key="6">
    <source>
        <dbReference type="SAM" id="Phobius"/>
    </source>
</evidence>
<protein>
    <submittedName>
        <fullName evidence="8">Amino acid transporter, transmembrane domain</fullName>
    </submittedName>
</protein>
<keyword evidence="3 6" id="KW-0812">Transmembrane</keyword>
<feature type="transmembrane region" description="Helical" evidence="6">
    <location>
        <begin position="337"/>
        <end position="359"/>
    </location>
</feature>
<evidence type="ECO:0000256" key="2">
    <source>
        <dbReference type="ARBA" id="ARBA00022448"/>
    </source>
</evidence>
<name>A0A5E4M6N5_9HEMI</name>
<keyword evidence="2" id="KW-0813">Transport</keyword>
<dbReference type="PANTHER" id="PTHR48017">
    <property type="entry name" value="OS05G0424000 PROTEIN-RELATED"/>
    <property type="match status" value="1"/>
</dbReference>
<reference evidence="8 9" key="1">
    <citation type="submission" date="2019-08" db="EMBL/GenBank/DDBJ databases">
        <authorList>
            <person name="Alioto T."/>
            <person name="Alioto T."/>
            <person name="Gomez Garrido J."/>
        </authorList>
    </citation>
    <scope>NUCLEOTIDE SEQUENCE [LARGE SCALE GENOMIC DNA]</scope>
</reference>
<evidence type="ECO:0000313" key="8">
    <source>
        <dbReference type="EMBL" id="VVC26998.1"/>
    </source>
</evidence>
<keyword evidence="4 6" id="KW-1133">Transmembrane helix</keyword>
<evidence type="ECO:0000256" key="1">
    <source>
        <dbReference type="ARBA" id="ARBA00004370"/>
    </source>
</evidence>
<feature type="transmembrane region" description="Helical" evidence="6">
    <location>
        <begin position="12"/>
        <end position="33"/>
    </location>
</feature>
<dbReference type="InterPro" id="IPR013057">
    <property type="entry name" value="AA_transpt_TM"/>
</dbReference>
<dbReference type="GO" id="GO:0016020">
    <property type="term" value="C:membrane"/>
    <property type="evidence" value="ECO:0007669"/>
    <property type="project" value="UniProtKB-SubCell"/>
</dbReference>
<keyword evidence="9" id="KW-1185">Reference proteome</keyword>
<comment type="subcellular location">
    <subcellularLocation>
        <location evidence="1">Membrane</location>
    </subcellularLocation>
</comment>
<gene>
    <name evidence="8" type="ORF">CINCED_3A005761</name>
</gene>
<dbReference type="EMBL" id="CABPRJ010000056">
    <property type="protein sequence ID" value="VVC26998.1"/>
    <property type="molecule type" value="Genomic_DNA"/>
</dbReference>
<dbReference type="Pfam" id="PF01490">
    <property type="entry name" value="Aa_trans"/>
    <property type="match status" value="1"/>
</dbReference>
<evidence type="ECO:0000256" key="5">
    <source>
        <dbReference type="ARBA" id="ARBA00023136"/>
    </source>
</evidence>
<feature type="transmembrane region" description="Helical" evidence="6">
    <location>
        <begin position="314"/>
        <end position="331"/>
    </location>
</feature>
<evidence type="ECO:0000313" key="9">
    <source>
        <dbReference type="Proteomes" id="UP000325440"/>
    </source>
</evidence>
<feature type="domain" description="Amino acid transporter transmembrane" evidence="7">
    <location>
        <begin position="17"/>
        <end position="368"/>
    </location>
</feature>
<dbReference type="Proteomes" id="UP000325440">
    <property type="component" value="Unassembled WGS sequence"/>
</dbReference>
<feature type="transmembrane region" description="Helical" evidence="6">
    <location>
        <begin position="272"/>
        <end position="294"/>
    </location>
</feature>
<keyword evidence="5 6" id="KW-0472">Membrane</keyword>
<evidence type="ECO:0000256" key="3">
    <source>
        <dbReference type="ARBA" id="ARBA00022692"/>
    </source>
</evidence>
<feature type="transmembrane region" description="Helical" evidence="6">
    <location>
        <begin position="39"/>
        <end position="65"/>
    </location>
</feature>
<sequence>MIMNPSGLTVPFAILCIVDLFGVYPIVVLPGPIIKCGWFGIPLAVMVFAVQMYTAILLGKCWIIAEEIDPSIDKKNRYPYAALAELIFGNKVKRIVTVMLDIAVFGACIPNLLIASYNFHVLGLKLSADSFDVSPCVWLIVVGIVLCPLLWLGSPKDMKWIALSSVFSVCFVSVLTWIAMMDTQREEYQTIGGPSWNSVALAYGILAFQFDVHPLVLTVQMDMVDKRKLPLVIVWAFSITCSLFLITTTIGYVRFGSVLSTNLLDELSDSRFLNVDITLVTIQICLSTVVSTTALFQHIEHFLRIPREFNWKRCVLRSSVVMVAVAIGEAVPRFDLLMGLVGALLTGPLMFLLPPLFYVKIRSLRRLKIKTSDRVCYRTFPDAAVVPIPVVGFKRLTLLAFIVLTGTLATVLSTVSSVRDTIIYAQFTPSCIMQLLYD</sequence>
<feature type="transmembrane region" description="Helical" evidence="6">
    <location>
        <begin position="200"/>
        <end position="219"/>
    </location>
</feature>
<accession>A0A5E4M6N5</accession>
<evidence type="ECO:0000256" key="4">
    <source>
        <dbReference type="ARBA" id="ARBA00022989"/>
    </source>
</evidence>
<evidence type="ECO:0000259" key="7">
    <source>
        <dbReference type="Pfam" id="PF01490"/>
    </source>
</evidence>
<feature type="transmembrane region" description="Helical" evidence="6">
    <location>
        <begin position="160"/>
        <end position="180"/>
    </location>
</feature>
<feature type="transmembrane region" description="Helical" evidence="6">
    <location>
        <begin position="95"/>
        <end position="117"/>
    </location>
</feature>